<feature type="region of interest" description="Disordered" evidence="1">
    <location>
        <begin position="180"/>
        <end position="207"/>
    </location>
</feature>
<reference evidence="2" key="1">
    <citation type="submission" date="2022-07" db="EMBL/GenBank/DDBJ databases">
        <title>Phylogenomic reconstructions and comparative analyses of Kickxellomycotina fungi.</title>
        <authorList>
            <person name="Reynolds N.K."/>
            <person name="Stajich J.E."/>
            <person name="Barry K."/>
            <person name="Grigoriev I.V."/>
            <person name="Crous P."/>
            <person name="Smith M.E."/>
        </authorList>
    </citation>
    <scope>NUCLEOTIDE SEQUENCE</scope>
    <source>
        <strain evidence="2">RSA 1196</strain>
    </source>
</reference>
<sequence length="207" mass="21615">EANGVGSILPYTATPIPAPTKEIQGKKPKPPQSAASNKPRRIRAKSGQRNRTKSTANRRRPSEPIPVVYPQNSQSLSHPTLNAGQLVATHPGMLGVPAGVSYADLLMGSGVTSGDTSHGLISHAQLNSLNLMMLNSQMQSDPLSNQPHFVQPAVGHDHLSGSFISPAGLVTVPLPPNATNANIKSGSNTQGGTSTDFSVQFGTHPNP</sequence>
<organism evidence="2 3">
    <name type="scientific">Dispira parvispora</name>
    <dbReference type="NCBI Taxonomy" id="1520584"/>
    <lineage>
        <taxon>Eukaryota</taxon>
        <taxon>Fungi</taxon>
        <taxon>Fungi incertae sedis</taxon>
        <taxon>Zoopagomycota</taxon>
        <taxon>Kickxellomycotina</taxon>
        <taxon>Dimargaritomycetes</taxon>
        <taxon>Dimargaritales</taxon>
        <taxon>Dimargaritaceae</taxon>
        <taxon>Dispira</taxon>
    </lineage>
</organism>
<dbReference type="EMBL" id="JANBPY010003880">
    <property type="protein sequence ID" value="KAJ1949895.1"/>
    <property type="molecule type" value="Genomic_DNA"/>
</dbReference>
<gene>
    <name evidence="2" type="ORF">IWQ62_006661</name>
</gene>
<protein>
    <submittedName>
        <fullName evidence="2">Uncharacterized protein</fullName>
    </submittedName>
</protein>
<evidence type="ECO:0000256" key="1">
    <source>
        <dbReference type="SAM" id="MobiDB-lite"/>
    </source>
</evidence>
<evidence type="ECO:0000313" key="3">
    <source>
        <dbReference type="Proteomes" id="UP001150925"/>
    </source>
</evidence>
<evidence type="ECO:0000313" key="2">
    <source>
        <dbReference type="EMBL" id="KAJ1949895.1"/>
    </source>
</evidence>
<feature type="non-terminal residue" evidence="2">
    <location>
        <position position="1"/>
    </location>
</feature>
<proteinExistence type="predicted"/>
<feature type="region of interest" description="Disordered" evidence="1">
    <location>
        <begin position="1"/>
        <end position="77"/>
    </location>
</feature>
<dbReference type="AlphaFoldDB" id="A0A9W8AN41"/>
<feature type="compositionally biased region" description="Basic residues" evidence="1">
    <location>
        <begin position="38"/>
        <end position="59"/>
    </location>
</feature>
<dbReference type="Proteomes" id="UP001150925">
    <property type="component" value="Unassembled WGS sequence"/>
</dbReference>
<comment type="caution">
    <text evidence="2">The sequence shown here is derived from an EMBL/GenBank/DDBJ whole genome shotgun (WGS) entry which is preliminary data.</text>
</comment>
<accession>A0A9W8AN41</accession>
<name>A0A9W8AN41_9FUNG</name>
<keyword evidence="3" id="KW-1185">Reference proteome</keyword>